<keyword evidence="8" id="KW-1185">Reference proteome</keyword>
<protein>
    <recommendedName>
        <fullName evidence="6">O-antigen ligase-related domain-containing protein</fullName>
    </recommendedName>
</protein>
<sequence length="440" mass="48272">MSLRIQDAGGASAGSSDGHVTVKPAQTLRAELPQHVLSVLPLSLFFPLGWMYAGVLLFLISLAFSGGYREKGLAIRNSPMLKPVLLLSLVSCLVAILLPRPAGEFWSAFGHYQTYLFLLLFLCVGAGDWQRRAVQFFLSGALIAASLFYLNFLQLLPLTTMTHSYVVYQGNKSILLGILLAVASGWTLNRLVIIKEGRWLRLLVLAYIVVALMLLTKSRTASLIMLFLCAMIPLSRLSFSWRSVGILGFFALLLWSGLQYAFSLPAPEKCIVRDMQDSSPAQVMVNRGLCTLHQARAFVRGENAGEDGMRAEIYHLTAQIASEKPWTGHGIGSWLSEYQERARGLSSGTMTTPHNDYLLYATEVGVFGVAALLWIWLSQLLIAKRMGGERGMMLAMLGVTMLIGGMFNAILRDGVFGMAFMILLAIPLAGARSGEQKNNI</sequence>
<dbReference type="AlphaFoldDB" id="A0A916USK8"/>
<organism evidence="7 8">
    <name type="scientific">Undibacterium terreum</name>
    <dbReference type="NCBI Taxonomy" id="1224302"/>
    <lineage>
        <taxon>Bacteria</taxon>
        <taxon>Pseudomonadati</taxon>
        <taxon>Pseudomonadota</taxon>
        <taxon>Betaproteobacteria</taxon>
        <taxon>Burkholderiales</taxon>
        <taxon>Oxalobacteraceae</taxon>
        <taxon>Undibacterium</taxon>
    </lineage>
</organism>
<accession>A0A916USK8</accession>
<feature type="transmembrane region" description="Helical" evidence="5">
    <location>
        <begin position="49"/>
        <end position="68"/>
    </location>
</feature>
<dbReference type="InterPro" id="IPR051533">
    <property type="entry name" value="WaaL-like"/>
</dbReference>
<feature type="transmembrane region" description="Helical" evidence="5">
    <location>
        <begin position="136"/>
        <end position="153"/>
    </location>
</feature>
<feature type="transmembrane region" description="Helical" evidence="5">
    <location>
        <begin position="105"/>
        <end position="124"/>
    </location>
</feature>
<keyword evidence="4 5" id="KW-0472">Membrane</keyword>
<feature type="domain" description="O-antigen ligase-related" evidence="6">
    <location>
        <begin position="207"/>
        <end position="372"/>
    </location>
</feature>
<feature type="transmembrane region" description="Helical" evidence="5">
    <location>
        <begin position="394"/>
        <end position="411"/>
    </location>
</feature>
<evidence type="ECO:0000313" key="7">
    <source>
        <dbReference type="EMBL" id="GGC84959.1"/>
    </source>
</evidence>
<name>A0A916USK8_9BURK</name>
<evidence type="ECO:0000256" key="2">
    <source>
        <dbReference type="ARBA" id="ARBA00022692"/>
    </source>
</evidence>
<feature type="transmembrane region" description="Helical" evidence="5">
    <location>
        <begin position="221"/>
        <end position="237"/>
    </location>
</feature>
<evidence type="ECO:0000256" key="5">
    <source>
        <dbReference type="SAM" id="Phobius"/>
    </source>
</evidence>
<keyword evidence="2 5" id="KW-0812">Transmembrane</keyword>
<evidence type="ECO:0000313" key="8">
    <source>
        <dbReference type="Proteomes" id="UP000637423"/>
    </source>
</evidence>
<dbReference type="InterPro" id="IPR007016">
    <property type="entry name" value="O-antigen_ligase-rel_domated"/>
</dbReference>
<dbReference type="RefSeq" id="WP_188567396.1">
    <property type="nucleotide sequence ID" value="NZ_BMED01000003.1"/>
</dbReference>
<evidence type="ECO:0000256" key="3">
    <source>
        <dbReference type="ARBA" id="ARBA00022989"/>
    </source>
</evidence>
<gene>
    <name evidence="7" type="ORF">GCM10011396_35330</name>
</gene>
<evidence type="ECO:0000259" key="6">
    <source>
        <dbReference type="Pfam" id="PF04932"/>
    </source>
</evidence>
<dbReference type="EMBL" id="BMED01000003">
    <property type="protein sequence ID" value="GGC84959.1"/>
    <property type="molecule type" value="Genomic_DNA"/>
</dbReference>
<proteinExistence type="predicted"/>
<dbReference type="GO" id="GO:0016020">
    <property type="term" value="C:membrane"/>
    <property type="evidence" value="ECO:0007669"/>
    <property type="project" value="UniProtKB-SubCell"/>
</dbReference>
<feature type="transmembrane region" description="Helical" evidence="5">
    <location>
        <begin position="199"/>
        <end position="215"/>
    </location>
</feature>
<evidence type="ECO:0000256" key="1">
    <source>
        <dbReference type="ARBA" id="ARBA00004141"/>
    </source>
</evidence>
<feature type="transmembrane region" description="Helical" evidence="5">
    <location>
        <begin position="357"/>
        <end position="382"/>
    </location>
</feature>
<evidence type="ECO:0000256" key="4">
    <source>
        <dbReference type="ARBA" id="ARBA00023136"/>
    </source>
</evidence>
<keyword evidence="3 5" id="KW-1133">Transmembrane helix</keyword>
<feature type="transmembrane region" description="Helical" evidence="5">
    <location>
        <begin position="244"/>
        <end position="262"/>
    </location>
</feature>
<reference evidence="7" key="2">
    <citation type="submission" date="2020-09" db="EMBL/GenBank/DDBJ databases">
        <authorList>
            <person name="Sun Q."/>
            <person name="Zhou Y."/>
        </authorList>
    </citation>
    <scope>NUCLEOTIDE SEQUENCE</scope>
    <source>
        <strain evidence="7">CGMCC 1.10998</strain>
    </source>
</reference>
<feature type="transmembrane region" description="Helical" evidence="5">
    <location>
        <begin position="417"/>
        <end position="434"/>
    </location>
</feature>
<feature type="transmembrane region" description="Helical" evidence="5">
    <location>
        <begin position="173"/>
        <end position="192"/>
    </location>
</feature>
<reference evidence="7" key="1">
    <citation type="journal article" date="2014" name="Int. J. Syst. Evol. Microbiol.">
        <title>Complete genome sequence of Corynebacterium casei LMG S-19264T (=DSM 44701T), isolated from a smear-ripened cheese.</title>
        <authorList>
            <consortium name="US DOE Joint Genome Institute (JGI-PGF)"/>
            <person name="Walter F."/>
            <person name="Albersmeier A."/>
            <person name="Kalinowski J."/>
            <person name="Ruckert C."/>
        </authorList>
    </citation>
    <scope>NUCLEOTIDE SEQUENCE</scope>
    <source>
        <strain evidence="7">CGMCC 1.10998</strain>
    </source>
</reference>
<feature type="transmembrane region" description="Helical" evidence="5">
    <location>
        <begin position="80"/>
        <end position="99"/>
    </location>
</feature>
<comment type="caution">
    <text evidence="7">The sequence shown here is derived from an EMBL/GenBank/DDBJ whole genome shotgun (WGS) entry which is preliminary data.</text>
</comment>
<comment type="subcellular location">
    <subcellularLocation>
        <location evidence="1">Membrane</location>
        <topology evidence="1">Multi-pass membrane protein</topology>
    </subcellularLocation>
</comment>
<dbReference type="PANTHER" id="PTHR37422:SF13">
    <property type="entry name" value="LIPOPOLYSACCHARIDE BIOSYNTHESIS PROTEIN PA4999-RELATED"/>
    <property type="match status" value="1"/>
</dbReference>
<dbReference type="PANTHER" id="PTHR37422">
    <property type="entry name" value="TEICHURONIC ACID BIOSYNTHESIS PROTEIN TUAE"/>
    <property type="match status" value="1"/>
</dbReference>
<dbReference type="Pfam" id="PF04932">
    <property type="entry name" value="Wzy_C"/>
    <property type="match status" value="1"/>
</dbReference>
<dbReference type="Proteomes" id="UP000637423">
    <property type="component" value="Unassembled WGS sequence"/>
</dbReference>